<dbReference type="OMA" id="FKTEARK"/>
<proteinExistence type="predicted"/>
<feature type="chain" id="PRO_5002750036" evidence="1">
    <location>
        <begin position="17"/>
        <end position="241"/>
    </location>
</feature>
<name>B0ENP8_ENTDS</name>
<evidence type="ECO:0000313" key="2">
    <source>
        <dbReference type="EMBL" id="EDR23875.1"/>
    </source>
</evidence>
<keyword evidence="3" id="KW-1185">Reference proteome</keyword>
<dbReference type="AlphaFoldDB" id="B0ENP8"/>
<dbReference type="KEGG" id="edi:EDI_016670"/>
<keyword evidence="1" id="KW-0732">Signal</keyword>
<organism evidence="3">
    <name type="scientific">Entamoeba dispar (strain ATCC PRA-260 / SAW760)</name>
    <dbReference type="NCBI Taxonomy" id="370354"/>
    <lineage>
        <taxon>Eukaryota</taxon>
        <taxon>Amoebozoa</taxon>
        <taxon>Evosea</taxon>
        <taxon>Archamoebae</taxon>
        <taxon>Mastigamoebida</taxon>
        <taxon>Entamoebidae</taxon>
        <taxon>Entamoeba</taxon>
    </lineage>
</organism>
<feature type="signal peptide" evidence="1">
    <location>
        <begin position="1"/>
        <end position="16"/>
    </location>
</feature>
<dbReference type="Proteomes" id="UP000008076">
    <property type="component" value="Unassembled WGS sequence"/>
</dbReference>
<dbReference type="EMBL" id="DS550125">
    <property type="protein sequence ID" value="EDR23875.1"/>
    <property type="molecule type" value="Genomic_DNA"/>
</dbReference>
<evidence type="ECO:0000313" key="3">
    <source>
        <dbReference type="Proteomes" id="UP000008076"/>
    </source>
</evidence>
<accession>B0ENP8</accession>
<dbReference type="RefSeq" id="XP_001739764.1">
    <property type="nucleotide sequence ID" value="XM_001739712.1"/>
</dbReference>
<sequence>MMKVLLIFCVLLAVNAEDRFVNHRVHRFINGRWFEKYSRKHQNNVRALYTQLKQTVKMIRKIERTMANKPINEKKGMMKQLVVLRKQAAEIRRALAEQIRSIRKIRRTQRKRLRRQRRVAGKTVRRHLRQLMKDLRRQYRNKPREFYQQFKSQSRKVFNIRKCQKFHKLCKKIVRRFNHKARRVQSKLERIIQLRKHISTVANKKVSKAVKSSLYHFEKHYKSMDKNHAMIKNAFVQTKCK</sequence>
<gene>
    <name evidence="2" type="ORF">EDI_016670</name>
</gene>
<dbReference type="VEuPathDB" id="AmoebaDB:EDI_016670"/>
<reference evidence="3" key="1">
    <citation type="submission" date="2007-12" db="EMBL/GenBank/DDBJ databases">
        <title>Annotation of Entamoeba dispar SAW760.</title>
        <authorList>
            <person name="Lorenzi H."/>
            <person name="Inman J."/>
            <person name="Schobel S."/>
            <person name="Amedeo P."/>
            <person name="Caler E."/>
        </authorList>
    </citation>
    <scope>NUCLEOTIDE SEQUENCE [LARGE SCALE GENOMIC DNA]</scope>
    <source>
        <strain evidence="3">ATCC PRA-260 / SAW760</strain>
    </source>
</reference>
<dbReference type="OrthoDB" id="31566at2759"/>
<dbReference type="GeneID" id="5884907"/>
<evidence type="ECO:0000256" key="1">
    <source>
        <dbReference type="SAM" id="SignalP"/>
    </source>
</evidence>
<protein>
    <submittedName>
        <fullName evidence="2">Uncharacterized protein</fullName>
    </submittedName>
</protein>
<dbReference type="eggNOG" id="ENOG502RCC4">
    <property type="taxonomic scope" value="Eukaryota"/>
</dbReference>